<evidence type="ECO:0000313" key="6">
    <source>
        <dbReference type="Proteomes" id="UP000295075"/>
    </source>
</evidence>
<dbReference type="CDD" id="cd07377">
    <property type="entry name" value="WHTH_GntR"/>
    <property type="match status" value="1"/>
</dbReference>
<dbReference type="Gene3D" id="3.40.1410.10">
    <property type="entry name" value="Chorismate lyase-like"/>
    <property type="match status" value="1"/>
</dbReference>
<dbReference type="Pfam" id="PF07702">
    <property type="entry name" value="UTRA"/>
    <property type="match status" value="1"/>
</dbReference>
<evidence type="ECO:0000256" key="1">
    <source>
        <dbReference type="ARBA" id="ARBA00023015"/>
    </source>
</evidence>
<keyword evidence="3" id="KW-0804">Transcription</keyword>
<keyword evidence="2" id="KW-0238">DNA-binding</keyword>
<dbReference type="InterPro" id="IPR011663">
    <property type="entry name" value="UTRA"/>
</dbReference>
<comment type="caution">
    <text evidence="5">The sequence shown here is derived from an EMBL/GenBank/DDBJ whole genome shotgun (WGS) entry which is preliminary data.</text>
</comment>
<dbReference type="Gene3D" id="1.10.10.10">
    <property type="entry name" value="Winged helix-like DNA-binding domain superfamily/Winged helix DNA-binding domain"/>
    <property type="match status" value="1"/>
</dbReference>
<dbReference type="PROSITE" id="PS50949">
    <property type="entry name" value="HTH_GNTR"/>
    <property type="match status" value="1"/>
</dbReference>
<dbReference type="PANTHER" id="PTHR44846:SF1">
    <property type="entry name" value="MANNOSYL-D-GLYCERATE TRANSPORT_METABOLISM SYSTEM REPRESSOR MNGR-RELATED"/>
    <property type="match status" value="1"/>
</dbReference>
<dbReference type="OrthoDB" id="8584262at2"/>
<keyword evidence="6" id="KW-1185">Reference proteome</keyword>
<evidence type="ECO:0000259" key="4">
    <source>
        <dbReference type="PROSITE" id="PS50949"/>
    </source>
</evidence>
<dbReference type="GO" id="GO:0045892">
    <property type="term" value="P:negative regulation of DNA-templated transcription"/>
    <property type="evidence" value="ECO:0007669"/>
    <property type="project" value="TreeGrafter"/>
</dbReference>
<dbReference type="GO" id="GO:0003677">
    <property type="term" value="F:DNA binding"/>
    <property type="evidence" value="ECO:0007669"/>
    <property type="project" value="UniProtKB-KW"/>
</dbReference>
<dbReference type="PRINTS" id="PR00035">
    <property type="entry name" value="HTHGNTR"/>
</dbReference>
<dbReference type="PANTHER" id="PTHR44846">
    <property type="entry name" value="MANNOSYL-D-GLYCERATE TRANSPORT/METABOLISM SYSTEM REPRESSOR MNGR-RELATED"/>
    <property type="match status" value="1"/>
</dbReference>
<keyword evidence="1" id="KW-0805">Transcription regulation</keyword>
<name>A0A4R4QHN5_9ACTN</name>
<dbReference type="SUPFAM" id="SSF46785">
    <property type="entry name" value="Winged helix' DNA-binding domain"/>
    <property type="match status" value="1"/>
</dbReference>
<dbReference type="GO" id="GO:0003700">
    <property type="term" value="F:DNA-binding transcription factor activity"/>
    <property type="evidence" value="ECO:0007669"/>
    <property type="project" value="InterPro"/>
</dbReference>
<dbReference type="InterPro" id="IPR036390">
    <property type="entry name" value="WH_DNA-bd_sf"/>
</dbReference>
<dbReference type="AlphaFoldDB" id="A0A4R4QHN5"/>
<evidence type="ECO:0000256" key="2">
    <source>
        <dbReference type="ARBA" id="ARBA00023125"/>
    </source>
</evidence>
<accession>A0A4R4QHN5</accession>
<dbReference type="Pfam" id="PF00392">
    <property type="entry name" value="GntR"/>
    <property type="match status" value="1"/>
</dbReference>
<evidence type="ECO:0000256" key="3">
    <source>
        <dbReference type="ARBA" id="ARBA00023163"/>
    </source>
</evidence>
<dbReference type="SMART" id="SM00345">
    <property type="entry name" value="HTH_GNTR"/>
    <property type="match status" value="1"/>
</dbReference>
<evidence type="ECO:0000313" key="5">
    <source>
        <dbReference type="EMBL" id="TDC34839.1"/>
    </source>
</evidence>
<dbReference type="InterPro" id="IPR000524">
    <property type="entry name" value="Tscrpt_reg_HTH_GntR"/>
</dbReference>
<dbReference type="EMBL" id="SMKA01000005">
    <property type="protein sequence ID" value="TDC34839.1"/>
    <property type="molecule type" value="Genomic_DNA"/>
</dbReference>
<gene>
    <name evidence="5" type="ORF">E1261_02745</name>
</gene>
<dbReference type="InterPro" id="IPR028978">
    <property type="entry name" value="Chorismate_lyase_/UTRA_dom_sf"/>
</dbReference>
<dbReference type="Proteomes" id="UP000295075">
    <property type="component" value="Unassembled WGS sequence"/>
</dbReference>
<reference evidence="5 6" key="1">
    <citation type="submission" date="2019-03" db="EMBL/GenBank/DDBJ databases">
        <title>Draft genome sequences of novel Actinobacteria.</title>
        <authorList>
            <person name="Sahin N."/>
            <person name="Ay H."/>
            <person name="Saygin H."/>
        </authorList>
    </citation>
    <scope>NUCLEOTIDE SEQUENCE [LARGE SCALE GENOMIC DNA]</scope>
    <source>
        <strain evidence="5 6">JCM 30547</strain>
    </source>
</reference>
<dbReference type="InterPro" id="IPR036388">
    <property type="entry name" value="WH-like_DNA-bd_sf"/>
</dbReference>
<proteinExistence type="predicted"/>
<dbReference type="SMART" id="SM00866">
    <property type="entry name" value="UTRA"/>
    <property type="match status" value="1"/>
</dbReference>
<organism evidence="5 6">
    <name type="scientific">Kribbella albertanoniae</name>
    <dbReference type="NCBI Taxonomy" id="1266829"/>
    <lineage>
        <taxon>Bacteria</taxon>
        <taxon>Bacillati</taxon>
        <taxon>Actinomycetota</taxon>
        <taxon>Actinomycetes</taxon>
        <taxon>Propionibacteriales</taxon>
        <taxon>Kribbellaceae</taxon>
        <taxon>Kribbella</taxon>
    </lineage>
</organism>
<feature type="domain" description="HTH gntR-type" evidence="4">
    <location>
        <begin position="13"/>
        <end position="80"/>
    </location>
</feature>
<dbReference type="SUPFAM" id="SSF64288">
    <property type="entry name" value="Chorismate lyase-like"/>
    <property type="match status" value="1"/>
</dbReference>
<sequence length="254" mass="28556">MLGCYPRGMHGSLPGKAAEIRALLLSLIDTLPEGAALPPERELAVRWNVARMTLRRAVDELVIEELLVRRHGSGTYTTRPKVARWLGMIGFSEDIRRRGMRPGNQVLEFRHQKAERAAARRLRIPVGDPIIAFTRLRLADDFPMVVERTTLPAAYVPGLEAEDLNGSMYDLLTNRYGIDVVSGTSRLEPVMPDAKTAAWLDIPVTQPCLATHGISFDSRDRVFEYTSALYRGDRYAFTTELRMTQTPRARATSF</sequence>
<dbReference type="InterPro" id="IPR050679">
    <property type="entry name" value="Bact_HTH_transcr_reg"/>
</dbReference>
<protein>
    <submittedName>
        <fullName evidence="5">GntR family transcriptional regulator</fullName>
    </submittedName>
</protein>